<evidence type="ECO:0000256" key="3">
    <source>
        <dbReference type="ARBA" id="ARBA00022490"/>
    </source>
</evidence>
<dbReference type="EMBL" id="JAMWBK010000005">
    <property type="protein sequence ID" value="KAJ8905053.1"/>
    <property type="molecule type" value="Genomic_DNA"/>
</dbReference>
<evidence type="ECO:0000256" key="8">
    <source>
        <dbReference type="ARBA" id="ARBA00046432"/>
    </source>
</evidence>
<sequence length="712" mass="78842">MANPKDKKTLSAADGAGSVPDDVKAFVLGCGWGWSRWGSSPWSLEVAGMFILGYQIDVLSKSGIKQCFLCEDPNVDPRSSNSCASVLTDLGLKVEDDGASYLDMQIKILRGHSWRSEGNSLRAINEGQFDNPSSDFLLVLPGALPSLNLARMVRQHQQRKLKDKRLALSMLFNRGDPSDTGLYIVYDKNTGRLYRMNHQEHGKGLKIGISDLFGEKLDRGEMHVLSRVGFTGIGICSPEAASYFTDNFDRDKLFDFTSAMLEQPEEELLFEHIIGAEILDSTRHEYAMRINSFAAYARATQDVLRRWSFPLVPDRFPFTKSVTTVNRGNTYRAETADISRSSQLRRDLIVCDNSKLEENVEVAQSCILRDVTIGSDSKIEGSIIMSRARIGKSAVIVRSVVGEGVEITDGAKIGPGVVLGAGTVVGTKSRIPPGSWYARGKTSDDAEADMTDTDDDSDERSDEHSDEEGGDNGNPEDEAHSDQLGVGGRGARIERRKRDLFSDPMENDLCWIEESQDEESDEEFPVVEVSEKERYEEEVRETIARALAMSHGVLDTSHEISSLKMVSNRSLEESIFAVIKGLLSQSVNLSESSTGSDNLSPSAFLQAVVKIFSDWKQLAVLFNGAGIVENQITIISAVQEFFEANSKLRQTFPGVLKVCYDNDVVDEDAILAWRDRTKEKDASSSYLEVAQPFLSWLEEAESEDESEEDESD</sequence>
<dbReference type="PROSITE" id="PS51363">
    <property type="entry name" value="W2"/>
    <property type="match status" value="1"/>
</dbReference>
<evidence type="ECO:0000256" key="9">
    <source>
        <dbReference type="SAM" id="MobiDB-lite"/>
    </source>
</evidence>
<dbReference type="Gene3D" id="1.25.40.180">
    <property type="match status" value="1"/>
</dbReference>
<dbReference type="Gene3D" id="2.160.10.10">
    <property type="entry name" value="Hexapeptide repeat proteins"/>
    <property type="match status" value="1"/>
</dbReference>
<keyword evidence="3" id="KW-0963">Cytoplasm</keyword>
<dbReference type="SUPFAM" id="SSF51161">
    <property type="entry name" value="Trimeric LpxA-like enzymes"/>
    <property type="match status" value="1"/>
</dbReference>
<dbReference type="SUPFAM" id="SSF53448">
    <property type="entry name" value="Nucleotide-diphospho-sugar transferases"/>
    <property type="match status" value="1"/>
</dbReference>
<accession>A0AAV8UTZ3</accession>
<dbReference type="InterPro" id="IPR029044">
    <property type="entry name" value="Nucleotide-diphossugar_trans"/>
</dbReference>
<dbReference type="GO" id="GO:0031369">
    <property type="term" value="F:translation initiation factor binding"/>
    <property type="evidence" value="ECO:0007669"/>
    <property type="project" value="InterPro"/>
</dbReference>
<dbReference type="GO" id="GO:0003743">
    <property type="term" value="F:translation initiation factor activity"/>
    <property type="evidence" value="ECO:0007669"/>
    <property type="project" value="TreeGrafter"/>
</dbReference>
<dbReference type="InterPro" id="IPR016024">
    <property type="entry name" value="ARM-type_fold"/>
</dbReference>
<dbReference type="InterPro" id="IPR051956">
    <property type="entry name" value="eIF2B_epsilon"/>
</dbReference>
<proteinExistence type="inferred from homology"/>
<feature type="compositionally biased region" description="Acidic residues" evidence="9">
    <location>
        <begin position="445"/>
        <end position="476"/>
    </location>
</feature>
<organism evidence="11 12">
    <name type="scientific">Rhodosorus marinus</name>
    <dbReference type="NCBI Taxonomy" id="101924"/>
    <lineage>
        <taxon>Eukaryota</taxon>
        <taxon>Rhodophyta</taxon>
        <taxon>Stylonematophyceae</taxon>
        <taxon>Stylonematales</taxon>
        <taxon>Stylonemataceae</taxon>
        <taxon>Rhodosorus</taxon>
    </lineage>
</organism>
<dbReference type="InterPro" id="IPR056764">
    <property type="entry name" value="LbH_EIF2B3/5"/>
</dbReference>
<comment type="caution">
    <text evidence="11">The sequence shown here is derived from an EMBL/GenBank/DDBJ whole genome shotgun (WGS) entry which is preliminary data.</text>
</comment>
<dbReference type="PANTHER" id="PTHR45887:SF1">
    <property type="entry name" value="TRANSLATION INITIATION FACTOR EIF-2B SUBUNIT EPSILON"/>
    <property type="match status" value="1"/>
</dbReference>
<dbReference type="AlphaFoldDB" id="A0AAV8UTZ3"/>
<evidence type="ECO:0000256" key="4">
    <source>
        <dbReference type="ARBA" id="ARBA00022540"/>
    </source>
</evidence>
<dbReference type="InterPro" id="IPR044123">
    <property type="entry name" value="W2_eIF2B_epsilon"/>
</dbReference>
<reference evidence="11 12" key="1">
    <citation type="journal article" date="2023" name="Nat. Commun.">
        <title>Origin of minicircular mitochondrial genomes in red algae.</title>
        <authorList>
            <person name="Lee Y."/>
            <person name="Cho C.H."/>
            <person name="Lee Y.M."/>
            <person name="Park S.I."/>
            <person name="Yang J.H."/>
            <person name="West J.A."/>
            <person name="Bhattacharya D."/>
            <person name="Yoon H.S."/>
        </authorList>
    </citation>
    <scope>NUCLEOTIDE SEQUENCE [LARGE SCALE GENOMIC DNA]</scope>
    <source>
        <strain evidence="11 12">CCMP1338</strain>
        <tissue evidence="11">Whole cell</tissue>
    </source>
</reference>
<comment type="similarity">
    <text evidence="2">Belongs to the eIF-2B gamma/epsilon subunits family.</text>
</comment>
<dbReference type="Pfam" id="PF02020">
    <property type="entry name" value="W2"/>
    <property type="match status" value="1"/>
</dbReference>
<dbReference type="Gene3D" id="3.90.550.10">
    <property type="entry name" value="Spore Coat Polysaccharide Biosynthesis Protein SpsA, Chain A"/>
    <property type="match status" value="1"/>
</dbReference>
<evidence type="ECO:0000256" key="6">
    <source>
        <dbReference type="ARBA" id="ARBA00044144"/>
    </source>
</evidence>
<evidence type="ECO:0000256" key="7">
    <source>
        <dbReference type="ARBA" id="ARBA00044345"/>
    </source>
</evidence>
<comment type="subcellular location">
    <subcellularLocation>
        <location evidence="1">Cytoplasm</location>
        <location evidence="1">Cytosol</location>
    </subcellularLocation>
</comment>
<dbReference type="SMART" id="SM00515">
    <property type="entry name" value="eIF5C"/>
    <property type="match status" value="1"/>
</dbReference>
<dbReference type="PANTHER" id="PTHR45887">
    <property type="entry name" value="TRANSLATION INITIATION FACTOR EIF-2B SUBUNIT EPSILON"/>
    <property type="match status" value="1"/>
</dbReference>
<evidence type="ECO:0000256" key="2">
    <source>
        <dbReference type="ARBA" id="ARBA00007878"/>
    </source>
</evidence>
<evidence type="ECO:0000259" key="10">
    <source>
        <dbReference type="PROSITE" id="PS51363"/>
    </source>
</evidence>
<dbReference type="Proteomes" id="UP001157974">
    <property type="component" value="Unassembled WGS sequence"/>
</dbReference>
<keyword evidence="5" id="KW-0648">Protein biosynthesis</keyword>
<evidence type="ECO:0000313" key="11">
    <source>
        <dbReference type="EMBL" id="KAJ8905053.1"/>
    </source>
</evidence>
<evidence type="ECO:0000256" key="5">
    <source>
        <dbReference type="ARBA" id="ARBA00022917"/>
    </source>
</evidence>
<dbReference type="InterPro" id="IPR011004">
    <property type="entry name" value="Trimer_LpxA-like_sf"/>
</dbReference>
<dbReference type="Pfam" id="PF25084">
    <property type="entry name" value="LbH_EIF2B"/>
    <property type="match status" value="1"/>
</dbReference>
<dbReference type="GO" id="GO:0005085">
    <property type="term" value="F:guanyl-nucleotide exchange factor activity"/>
    <property type="evidence" value="ECO:0007669"/>
    <property type="project" value="InterPro"/>
</dbReference>
<evidence type="ECO:0000256" key="1">
    <source>
        <dbReference type="ARBA" id="ARBA00004514"/>
    </source>
</evidence>
<gene>
    <name evidence="11" type="ORF">NDN08_001565</name>
</gene>
<dbReference type="GO" id="GO:0005851">
    <property type="term" value="C:eukaryotic translation initiation factor 2B complex"/>
    <property type="evidence" value="ECO:0007669"/>
    <property type="project" value="TreeGrafter"/>
</dbReference>
<name>A0AAV8UTZ3_9RHOD</name>
<comment type="subunit">
    <text evidence="8">Component of the translation initiation factor 2B (eIF2B) complex which is a heterodecamer of two sets of five different subunits: alpha, beta, gamma, delta and epsilon. Subunits alpha, beta and delta comprise a regulatory subcomplex and subunits epsilon and gamma comprise a catalytic subcomplex. Within the complex, the hexameric regulatory complex resides at the center, with the two heterodimeric catalytic subcomplexes bound on opposite sides.</text>
</comment>
<keyword evidence="4" id="KW-0396">Initiation factor</keyword>
<evidence type="ECO:0000313" key="12">
    <source>
        <dbReference type="Proteomes" id="UP001157974"/>
    </source>
</evidence>
<feature type="region of interest" description="Disordered" evidence="9">
    <location>
        <begin position="430"/>
        <end position="489"/>
    </location>
</feature>
<protein>
    <recommendedName>
        <fullName evidence="6">Translation initiation factor eIF2B subunit epsilon</fullName>
    </recommendedName>
    <alternativeName>
        <fullName evidence="7">eIF2B GDP-GTP exchange factor subunit epsilon</fullName>
    </alternativeName>
</protein>
<dbReference type="CDD" id="cd11558">
    <property type="entry name" value="W2_eIF2B_epsilon"/>
    <property type="match status" value="1"/>
</dbReference>
<dbReference type="InterPro" id="IPR003307">
    <property type="entry name" value="W2_domain"/>
</dbReference>
<feature type="domain" description="W2" evidence="10">
    <location>
        <begin position="513"/>
        <end position="707"/>
    </location>
</feature>
<keyword evidence="12" id="KW-1185">Reference proteome</keyword>
<dbReference type="SUPFAM" id="SSF48371">
    <property type="entry name" value="ARM repeat"/>
    <property type="match status" value="1"/>
</dbReference>